<dbReference type="AlphaFoldDB" id="A0A832TAT0"/>
<comment type="caution">
    <text evidence="2">The sequence shown here is derived from an EMBL/GenBank/DDBJ whole genome shotgun (WGS) entry which is preliminary data.</text>
</comment>
<protein>
    <submittedName>
        <fullName evidence="2">Uncharacterized protein</fullName>
    </submittedName>
</protein>
<dbReference type="GeneID" id="1476796"/>
<keyword evidence="1" id="KW-0472">Membrane</keyword>
<proteinExistence type="predicted"/>
<feature type="transmembrane region" description="Helical" evidence="1">
    <location>
        <begin position="20"/>
        <end position="44"/>
    </location>
</feature>
<evidence type="ECO:0000313" key="3">
    <source>
        <dbReference type="Proteomes" id="UP000619545"/>
    </source>
</evidence>
<accession>A0A832TAT0</accession>
<sequence>MRVRSWFSATPSGQVTIEFAALLLIMLVLSAYFTYSVVGTFLGVSDVMALIEARYIANYVANAIAGTISWLPDWQSTANQIHLPEKIGNSEYYLKVRVKGEPGGPGEIVVILRLGGRFEKKVGVTASVPILVGWPSGGWPPRTPGVVLIDPRTVDDPVPTPVTEWPPGDEWWVSTSGKPFEFGLYVIPPGG</sequence>
<evidence type="ECO:0000256" key="1">
    <source>
        <dbReference type="SAM" id="Phobius"/>
    </source>
</evidence>
<dbReference type="RefSeq" id="WP_011019064.1">
    <property type="nucleotide sequence ID" value="NZ_DUJS01000002.1"/>
</dbReference>
<dbReference type="Proteomes" id="UP000619545">
    <property type="component" value="Unassembled WGS sequence"/>
</dbReference>
<gene>
    <name evidence="2" type="ORF">HA336_02460</name>
</gene>
<keyword evidence="1" id="KW-0812">Transmembrane</keyword>
<keyword evidence="1" id="KW-1133">Transmembrane helix</keyword>
<name>A0A832TAT0_9EURY</name>
<dbReference type="EMBL" id="DUJS01000002">
    <property type="protein sequence ID" value="HII70081.1"/>
    <property type="molecule type" value="Genomic_DNA"/>
</dbReference>
<reference evidence="2" key="1">
    <citation type="journal article" date="2020" name="bioRxiv">
        <title>A rank-normalized archaeal taxonomy based on genome phylogeny resolves widespread incomplete and uneven classifications.</title>
        <authorList>
            <person name="Rinke C."/>
            <person name="Chuvochina M."/>
            <person name="Mussig A.J."/>
            <person name="Chaumeil P.-A."/>
            <person name="Waite D.W."/>
            <person name="Whitman W.B."/>
            <person name="Parks D.H."/>
            <person name="Hugenholtz P."/>
        </authorList>
    </citation>
    <scope>NUCLEOTIDE SEQUENCE</scope>
    <source>
        <strain evidence="2">UBA8853</strain>
    </source>
</reference>
<organism evidence="2 3">
    <name type="scientific">Methanopyrus kandleri</name>
    <dbReference type="NCBI Taxonomy" id="2320"/>
    <lineage>
        <taxon>Archaea</taxon>
        <taxon>Methanobacteriati</taxon>
        <taxon>Methanobacteriota</taxon>
        <taxon>Methanomada group</taxon>
        <taxon>Methanopyri</taxon>
        <taxon>Methanopyrales</taxon>
        <taxon>Methanopyraceae</taxon>
        <taxon>Methanopyrus</taxon>
    </lineage>
</organism>
<evidence type="ECO:0000313" key="2">
    <source>
        <dbReference type="EMBL" id="HII70081.1"/>
    </source>
</evidence>